<evidence type="ECO:0000313" key="7">
    <source>
        <dbReference type="Proteomes" id="UP001634007"/>
    </source>
</evidence>
<keyword evidence="3" id="KW-0256">Endoplasmic reticulum</keyword>
<proteinExistence type="predicted"/>
<comment type="subcellular location">
    <subcellularLocation>
        <location evidence="1">Endoplasmic reticulum</location>
    </subcellularLocation>
</comment>
<dbReference type="SUPFAM" id="SSF50978">
    <property type="entry name" value="WD40 repeat-like"/>
    <property type="match status" value="1"/>
</dbReference>
<feature type="domain" description="Sec39" evidence="5">
    <location>
        <begin position="580"/>
        <end position="873"/>
    </location>
</feature>
<feature type="domain" description="Sec39" evidence="5">
    <location>
        <begin position="884"/>
        <end position="1098"/>
    </location>
</feature>
<dbReference type="Proteomes" id="UP001634007">
    <property type="component" value="Unassembled WGS sequence"/>
</dbReference>
<keyword evidence="7" id="KW-1185">Reference proteome</keyword>
<gene>
    <name evidence="6" type="ORF">ACJRO7_017002</name>
</gene>
<evidence type="ECO:0000256" key="4">
    <source>
        <dbReference type="ARBA" id="ARBA00022927"/>
    </source>
</evidence>
<organism evidence="6 7">
    <name type="scientific">Eucalyptus globulus</name>
    <name type="common">Tasmanian blue gum</name>
    <dbReference type="NCBI Taxonomy" id="34317"/>
    <lineage>
        <taxon>Eukaryota</taxon>
        <taxon>Viridiplantae</taxon>
        <taxon>Streptophyta</taxon>
        <taxon>Embryophyta</taxon>
        <taxon>Tracheophyta</taxon>
        <taxon>Spermatophyta</taxon>
        <taxon>Magnoliopsida</taxon>
        <taxon>eudicotyledons</taxon>
        <taxon>Gunneridae</taxon>
        <taxon>Pentapetalae</taxon>
        <taxon>rosids</taxon>
        <taxon>malvids</taxon>
        <taxon>Myrtales</taxon>
        <taxon>Myrtaceae</taxon>
        <taxon>Myrtoideae</taxon>
        <taxon>Eucalypteae</taxon>
        <taxon>Eucalyptus</taxon>
    </lineage>
</organism>
<dbReference type="GO" id="GO:0015031">
    <property type="term" value="P:protein transport"/>
    <property type="evidence" value="ECO:0007669"/>
    <property type="project" value="UniProtKB-KW"/>
</dbReference>
<protein>
    <recommendedName>
        <fullName evidence="5">Sec39 domain-containing protein</fullName>
    </recommendedName>
</protein>
<dbReference type="Pfam" id="PF08314">
    <property type="entry name" value="Sec39"/>
    <property type="match status" value="2"/>
</dbReference>
<keyword evidence="4" id="KW-0653">Protein transport</keyword>
<evidence type="ECO:0000256" key="1">
    <source>
        <dbReference type="ARBA" id="ARBA00004240"/>
    </source>
</evidence>
<dbReference type="InterPro" id="IPR036322">
    <property type="entry name" value="WD40_repeat_dom_sf"/>
</dbReference>
<evidence type="ECO:0000259" key="5">
    <source>
        <dbReference type="Pfam" id="PF08314"/>
    </source>
</evidence>
<reference evidence="6 7" key="1">
    <citation type="submission" date="2024-11" db="EMBL/GenBank/DDBJ databases">
        <title>Chromosome-level genome assembly of Eucalyptus globulus Labill. provides insights into its genome evolution.</title>
        <authorList>
            <person name="Li X."/>
        </authorList>
    </citation>
    <scope>NUCLEOTIDE SEQUENCE [LARGE SCALE GENOMIC DNA]</scope>
    <source>
        <strain evidence="6">CL2024</strain>
        <tissue evidence="6">Fresh tender leaves</tissue>
    </source>
</reference>
<dbReference type="InterPro" id="IPR013244">
    <property type="entry name" value="Sec39_domain"/>
</dbReference>
<evidence type="ECO:0000256" key="2">
    <source>
        <dbReference type="ARBA" id="ARBA00022448"/>
    </source>
</evidence>
<accession>A0ABD3KQ25</accession>
<dbReference type="PANTHER" id="PTHR15922">
    <property type="entry name" value="NEUROBLASTOMA-AMPLIFIED SEQUENCE"/>
    <property type="match status" value="1"/>
</dbReference>
<dbReference type="EMBL" id="JBJKBG010000004">
    <property type="protein sequence ID" value="KAL3741452.1"/>
    <property type="molecule type" value="Genomic_DNA"/>
</dbReference>
<dbReference type="PANTHER" id="PTHR15922:SF2">
    <property type="entry name" value="NBAS SUBUNIT OF NRZ TETHERING COMPLEX"/>
    <property type="match status" value="1"/>
</dbReference>
<keyword evidence="2" id="KW-0813">Transport</keyword>
<comment type="caution">
    <text evidence="6">The sequence shown here is derived from an EMBL/GenBank/DDBJ whole genome shotgun (WGS) entry which is preliminary data.</text>
</comment>
<name>A0ABD3KQ25_EUCGL</name>
<dbReference type="GO" id="GO:0005783">
    <property type="term" value="C:endoplasmic reticulum"/>
    <property type="evidence" value="ECO:0007669"/>
    <property type="project" value="UniProtKB-SubCell"/>
</dbReference>
<evidence type="ECO:0000256" key="3">
    <source>
        <dbReference type="ARBA" id="ARBA00022824"/>
    </source>
</evidence>
<sequence length="2390" mass="269367">MADDEGPALYEIRRHASGPCVSNYPPQQVAEAPGGSLLSLISGVSRLKQRWNEYREPRKPKRLISLFVSPSGEHVAVAVGNRITILRRKDDYREPCGIFINRSFCTFTAGAWSDYHDVLGVADDSETLYFIKSNGDEIGRIMRRNLRVPLPIISLIAPDDHDMQKSSLCGFTVVTCDGSLQHIEICQDSTASVSSTQYSNNSSTLKGQLHDIICLDYHPKLFLLAVVGRDVGGLSLSKGNSGSYLLSFWHRNATSDLEHLYSTEFKGVYSLPKGYQCHQSYPKVLISPRGTLAAALDVTGEMHIFRRDTQGLSLVNSSLGGRSEVQELLSGILDFTWWSDHVLTLAKRGGVTTMIDVKNGLRVKDSDPAYSISVLQRVQEVEGHLFLIEMTPSDNSAINREKNGSYIVEQITECNFDQFDPSRLQWSLISFSEKSIQEMYRILIFNKKYEAAMEFAHHHGLDRDEVMKSQWLHSDQGKHAIQNFLIMITDQDFVLSQCVEKVGSTEDAAKALLEHGLRLTDQYVFSKSEDGNRAIWDRRMTRLQLLQYMDRLETFMGINMGRFSVQEYVKFRDMPLNDAAVKLAESGKIGALNLLFKRHPYSLIPFMLEILSAIPETVPVQTYKQLLPGSRPPANIVLREEDWVECEKMVNFIQKLPMDDETAVKFKTEHIVKQCLAYGWLPADEILSWYKKRAIDIDSFSGQLDSCLCLVDIGRSTGINALQHFYEDISYLNQLIYTDDGDLNLSLSLVAWEDLSDYEKFKMMLRGVKVETVIERLHNKAMPFMQNRLHGAALFSEDKVESFLVRWLREIASENKLDLCLVVIDEGCRDFGHNCFFKDEVEAVDSSLQCIYRCSSTDQWSNMATILSKLPQLQGNADLEGRLKLAEAHIEAGRILAFYQVPKPISFFLEAHSDEKVVKQIFRLILSKFVRRQAGQSDNDWASMWRDMQSLREKAFTFLDAEYMLIEFCKGLLKAGKFSLARNYLKGTSTVALAPEKAENLVIQAAREYFFSASTLASSEIWKAKECLNLFPGSSAVKAENDIIDALTTKLPRFGVSLLPLQFRQIKDPMEIIKMVITSQPGAYLDVDEIIEVSKLLGLRSKDDISAVEEAIAREAAVAGDLQLSFDLCLILVKKGHGLVWDLCAAIARGPGLENMDVNSRKLLLGFALSNCDEESIGELLHAWKDLDMQGQCETLMTLTGTGPNFSVKSAPVNSDSVEQTEEASSLTAGVVPINGSTTDDQVGHRSTTENIVLSIARDLPLETGSMWDSLLLENERVSSFAASELPWLIQLSRTVGSTKKLNSGLIFGENYVNVRAYAVVTILSWLTKNGFAPRDDLIVSLAKSVIESQATEWEDILGCSVLLNLVDAFNGVEVIEEELRRRRNYQEICSIMNVGMKYGLLHNSGVECEDFNRRRELLLRFFKEKHMPVSSDEMEKFGNVQSTFWREWKLKLEERKHVADHSRVLEQITPGVDTARFLSGDTDYIESVVFNLIESVKMERKHILKDLLKLANTYSLNRSEVLLRFLSSVLVSDIWTNEDITAEIAGVRGEIVSYGQKTVETILMMAYPAIDGHKKHRLAYLYSLISDCCMQLDEKKESLPLIHPDQAIIASSGLARFYKVIEEECRNVSFVKDLNFKNIVGLGGLNLECFRDEVYRNIDEHSVEALANMVRALVTLYAGIPPEGLISWQDVYRHYILILLKPLVGNERTNFTVEIPETYQGFIGQVEHKYEMCRKYIKLLTDSDIYDIMKQFFIILVPNIVTPGSLLDTSASQECLILLMNFFIRLTEDIEEVLCLMRSREILRFNPTCFMKCLKSFTRLVIEDSVSPSQGWGTILGCINSDFMGGVAAESSIFCRAMIFSGCGFGVISEVFSEAASQCSSSLEAEQEMQGLPALYLSILEPILQGLASEVPEYQNLCNLLSSLSKLEGDMENQKRVRRVVWERMANYSNDLQLPGRVRVYALELMQSIVGRPIRSAFTEQQLNVLPWEGWDELHDTGERRVTSPSRGVSDYSDSSNRFTSTLVALRSSQIMAPVCPSLEITPDDLLDIGTAVSCFSKLCGAADTDSHLKALVTVLGEWEGLFVVGKDDKNSIEVTDTGNDWDNDDWNEGWESFQEVEPLNTESKGSSFSFHPLHDCWSELIQRHVALSLYGDVLQYLDLSLSKPNGILVDEDNARSLCEMVLGRDFLCAFKVMMLLPYGDLQLNCLKAVEEKLKQEGMTDRVGTDLDVLILVLYSGVISKIISGSLYDNSFSYICYLVGYFSRQCQEACLLRLARKETNSNEEERPSLIVFERILFPVFICELVKADQKMLAGFIITKYMHTNASLSLINIAEAGLWRFLEGQLNELHREDLDLETMFPVLVLKHAVSSLLGRLVDLIPSALSLLSAR</sequence>
<evidence type="ECO:0000313" key="6">
    <source>
        <dbReference type="EMBL" id="KAL3741452.1"/>
    </source>
</evidence>